<comment type="caution">
    <text evidence="2">The sequence shown here is derived from an EMBL/GenBank/DDBJ whole genome shotgun (WGS) entry which is preliminary data.</text>
</comment>
<feature type="region of interest" description="Disordered" evidence="1">
    <location>
        <begin position="37"/>
        <end position="58"/>
    </location>
</feature>
<evidence type="ECO:0000256" key="1">
    <source>
        <dbReference type="SAM" id="MobiDB-lite"/>
    </source>
</evidence>
<gene>
    <name evidence="2" type="ORF">GCM10009827_049180</name>
</gene>
<organism evidence="2 3">
    <name type="scientific">Dactylosporangium maewongense</name>
    <dbReference type="NCBI Taxonomy" id="634393"/>
    <lineage>
        <taxon>Bacteria</taxon>
        <taxon>Bacillati</taxon>
        <taxon>Actinomycetota</taxon>
        <taxon>Actinomycetes</taxon>
        <taxon>Micromonosporales</taxon>
        <taxon>Micromonosporaceae</taxon>
        <taxon>Dactylosporangium</taxon>
    </lineage>
</organism>
<proteinExistence type="predicted"/>
<evidence type="ECO:0000313" key="3">
    <source>
        <dbReference type="Proteomes" id="UP001501470"/>
    </source>
</evidence>
<accession>A0ABP4LNC3</accession>
<protein>
    <recommendedName>
        <fullName evidence="4">Transposase</fullName>
    </recommendedName>
</protein>
<evidence type="ECO:0008006" key="4">
    <source>
        <dbReference type="Google" id="ProtNLM"/>
    </source>
</evidence>
<dbReference type="Proteomes" id="UP001501470">
    <property type="component" value="Unassembled WGS sequence"/>
</dbReference>
<reference evidence="3" key="1">
    <citation type="journal article" date="2019" name="Int. J. Syst. Evol. Microbiol.">
        <title>The Global Catalogue of Microorganisms (GCM) 10K type strain sequencing project: providing services to taxonomists for standard genome sequencing and annotation.</title>
        <authorList>
            <consortium name="The Broad Institute Genomics Platform"/>
            <consortium name="The Broad Institute Genome Sequencing Center for Infectious Disease"/>
            <person name="Wu L."/>
            <person name="Ma J."/>
        </authorList>
    </citation>
    <scope>NUCLEOTIDE SEQUENCE [LARGE SCALE GENOMIC DNA]</scope>
    <source>
        <strain evidence="3">JCM 15933</strain>
    </source>
</reference>
<keyword evidence="3" id="KW-1185">Reference proteome</keyword>
<sequence>MITGAWTVDCDRGVRIRSLVAKIAVRIVFVLFNGVPARGTTPWREPPKPAVGEDPPIE</sequence>
<evidence type="ECO:0000313" key="2">
    <source>
        <dbReference type="EMBL" id="GAA1526546.1"/>
    </source>
</evidence>
<name>A0ABP4LNC3_9ACTN</name>
<dbReference type="EMBL" id="BAAAQD010000009">
    <property type="protein sequence ID" value="GAA1526546.1"/>
    <property type="molecule type" value="Genomic_DNA"/>
</dbReference>